<reference evidence="1 2" key="1">
    <citation type="submission" date="2019-11" db="EMBL/GenBank/DDBJ databases">
        <authorList>
            <person name="Jiang L.-Q."/>
        </authorList>
    </citation>
    <scope>NUCLEOTIDE SEQUENCE [LARGE SCALE GENOMIC DNA]</scope>
    <source>
        <strain evidence="1 2">YIM 132087</strain>
    </source>
</reference>
<organism evidence="1 2">
    <name type="scientific">Nakamurella alba</name>
    <dbReference type="NCBI Taxonomy" id="2665158"/>
    <lineage>
        <taxon>Bacteria</taxon>
        <taxon>Bacillati</taxon>
        <taxon>Actinomycetota</taxon>
        <taxon>Actinomycetes</taxon>
        <taxon>Nakamurellales</taxon>
        <taxon>Nakamurellaceae</taxon>
        <taxon>Nakamurella</taxon>
    </lineage>
</organism>
<protein>
    <recommendedName>
        <fullName evidence="3">Type II toxin-antitoxin system HicB family antitoxin</fullName>
    </recommendedName>
</protein>
<gene>
    <name evidence="1" type="ORF">GIS00_00080</name>
</gene>
<dbReference type="Proteomes" id="UP000460221">
    <property type="component" value="Unassembled WGS sequence"/>
</dbReference>
<evidence type="ECO:0008006" key="3">
    <source>
        <dbReference type="Google" id="ProtNLM"/>
    </source>
</evidence>
<proteinExistence type="predicted"/>
<accession>A0A7K1FE15</accession>
<dbReference type="AlphaFoldDB" id="A0A7K1FE15"/>
<dbReference type="RefSeq" id="WP_154766421.1">
    <property type="nucleotide sequence ID" value="NZ_WLYK01000001.1"/>
</dbReference>
<keyword evidence="2" id="KW-1185">Reference proteome</keyword>
<name>A0A7K1FE15_9ACTN</name>
<comment type="caution">
    <text evidence="1">The sequence shown here is derived from an EMBL/GenBank/DDBJ whole genome shotgun (WGS) entry which is preliminary data.</text>
</comment>
<sequence length="100" mass="11251">MTEAAEYLAVPLLFTVEPFADHTGTWQFRVGYPELLGCEIAHERLTVAMDLLDELRVRMTLDLLDGGHEPPTPRRPLHHLVPLIRNSLAIGETPDLRGAR</sequence>
<evidence type="ECO:0000313" key="2">
    <source>
        <dbReference type="Proteomes" id="UP000460221"/>
    </source>
</evidence>
<dbReference type="EMBL" id="WLYK01000001">
    <property type="protein sequence ID" value="MTD12338.1"/>
    <property type="molecule type" value="Genomic_DNA"/>
</dbReference>
<evidence type="ECO:0000313" key="1">
    <source>
        <dbReference type="EMBL" id="MTD12338.1"/>
    </source>
</evidence>